<reference evidence="1 2" key="1">
    <citation type="journal article" date="2015" name="Genome Announc.">
        <title>Draft Genome Sequence of Burkholderia sp. Strain PML1(12), an Ectomycorrhizosphere-Inhabiting Bacterium with Effective Mineral-Weathering Ability.</title>
        <authorList>
            <person name="Uroz S."/>
            <person name="Oger P."/>
        </authorList>
    </citation>
    <scope>NUCLEOTIDE SEQUENCE [LARGE SCALE GENOMIC DNA]</scope>
    <source>
        <strain evidence="2">PML1(12)</strain>
    </source>
</reference>
<organism evidence="1 2">
    <name type="scientific">Caballeronia mineralivorans PML1(12)</name>
    <dbReference type="NCBI Taxonomy" id="908627"/>
    <lineage>
        <taxon>Bacteria</taxon>
        <taxon>Pseudomonadati</taxon>
        <taxon>Pseudomonadota</taxon>
        <taxon>Betaproteobacteria</taxon>
        <taxon>Burkholderiales</taxon>
        <taxon>Burkholderiaceae</taxon>
        <taxon>Caballeronia</taxon>
    </lineage>
</organism>
<sequence>MKLTQVTLLNRMQIGRDYNPTYLAQHFDVTTAILRDTLCALAQEGFVKMINKVDGKIAFRRVKTELPVQGGNPAEPSRSTATFPVTRRVTGVLSGYGASLASVRDLALLTRRI</sequence>
<comment type="caution">
    <text evidence="1">The sequence shown here is derived from an EMBL/GenBank/DDBJ whole genome shotgun (WGS) entry which is preliminary data.</text>
</comment>
<gene>
    <name evidence="1" type="ORF">EOS_15495</name>
</gene>
<evidence type="ECO:0000313" key="2">
    <source>
        <dbReference type="Proteomes" id="UP000035963"/>
    </source>
</evidence>
<dbReference type="PATRIC" id="fig|908627.4.peg.3458"/>
<dbReference type="EMBL" id="AEJF01000094">
    <property type="protein sequence ID" value="KLU25294.1"/>
    <property type="molecule type" value="Genomic_DNA"/>
</dbReference>
<evidence type="ECO:0008006" key="3">
    <source>
        <dbReference type="Google" id="ProtNLM"/>
    </source>
</evidence>
<dbReference type="OrthoDB" id="9131321at2"/>
<evidence type="ECO:0000313" key="1">
    <source>
        <dbReference type="EMBL" id="KLU25294.1"/>
    </source>
</evidence>
<name>A0A0J1CXJ6_9BURK</name>
<accession>A0A0J1CXJ6</accession>
<protein>
    <recommendedName>
        <fullName evidence="3">DNA-binding protein</fullName>
    </recommendedName>
</protein>
<dbReference type="Proteomes" id="UP000035963">
    <property type="component" value="Unassembled WGS sequence"/>
</dbReference>
<dbReference type="RefSeq" id="WP_047847553.1">
    <property type="nucleotide sequence ID" value="NZ_AEJF01000094.1"/>
</dbReference>
<dbReference type="AlphaFoldDB" id="A0A0J1CXJ6"/>
<proteinExistence type="predicted"/>
<keyword evidence="2" id="KW-1185">Reference proteome</keyword>